<dbReference type="GO" id="GO:0016787">
    <property type="term" value="F:hydrolase activity"/>
    <property type="evidence" value="ECO:0007669"/>
    <property type="project" value="UniProtKB-KW"/>
</dbReference>
<comment type="similarity">
    <text evidence="3">Belongs to the Nudix hydrolase family.</text>
</comment>
<dbReference type="Proteomes" id="UP000318313">
    <property type="component" value="Chromosome"/>
</dbReference>
<dbReference type="PROSITE" id="PS51462">
    <property type="entry name" value="NUDIX"/>
    <property type="match status" value="1"/>
</dbReference>
<sequence length="163" mass="18476">MQQRESARAILLNNQDQVLLIQHQDTTPVNPVRPDVLRYWATPGGGIEVGEQTVDALRRELREELGLTDIAIGRQVGLRKVPLNLPEAGLVLSHETYFVCRASDDPQINSVGMSDSERRIFKMIRWWSLEEIHNTSEILRPGALPKLVEHAYIDASEPVFLQD</sequence>
<dbReference type="CDD" id="cd04685">
    <property type="entry name" value="NUDIX_Hydrolase"/>
    <property type="match status" value="1"/>
</dbReference>
<dbReference type="InterPro" id="IPR020476">
    <property type="entry name" value="Nudix_hydrolase"/>
</dbReference>
<keyword evidence="6" id="KW-1185">Reference proteome</keyword>
<reference evidence="5 6" key="1">
    <citation type="submission" date="2019-03" db="EMBL/GenBank/DDBJ databases">
        <title>Deep-cultivation of Planctomycetes and their phenomic and genomic characterization uncovers novel biology.</title>
        <authorList>
            <person name="Wiegand S."/>
            <person name="Jogler M."/>
            <person name="Boedeker C."/>
            <person name="Pinto D."/>
            <person name="Vollmers J."/>
            <person name="Rivas-Marin E."/>
            <person name="Kohn T."/>
            <person name="Peeters S.H."/>
            <person name="Heuer A."/>
            <person name="Rast P."/>
            <person name="Oberbeckmann S."/>
            <person name="Bunk B."/>
            <person name="Jeske O."/>
            <person name="Meyerdierks A."/>
            <person name="Storesund J.E."/>
            <person name="Kallscheuer N."/>
            <person name="Luecker S."/>
            <person name="Lage O.M."/>
            <person name="Pohl T."/>
            <person name="Merkel B.J."/>
            <person name="Hornburger P."/>
            <person name="Mueller R.-W."/>
            <person name="Bruemmer F."/>
            <person name="Labrenz M."/>
            <person name="Spormann A.M."/>
            <person name="Op den Camp H."/>
            <person name="Overmann J."/>
            <person name="Amann R."/>
            <person name="Jetten M.S.M."/>
            <person name="Mascher T."/>
            <person name="Medema M.H."/>
            <person name="Devos D.P."/>
            <person name="Kaster A.-K."/>
            <person name="Ovreas L."/>
            <person name="Rohde M."/>
            <person name="Galperin M.Y."/>
            <person name="Jogler C."/>
        </authorList>
    </citation>
    <scope>NUCLEOTIDE SEQUENCE [LARGE SCALE GENOMIC DNA]</scope>
    <source>
        <strain evidence="5 6">Enr17</strain>
    </source>
</reference>
<proteinExistence type="inferred from homology"/>
<dbReference type="AlphaFoldDB" id="A0A518IF65"/>
<comment type="cofactor">
    <cofactor evidence="1">
        <name>Mg(2+)</name>
        <dbReference type="ChEBI" id="CHEBI:18420"/>
    </cofactor>
</comment>
<dbReference type="KEGG" id="gfm:Enr17x_37990"/>
<dbReference type="Pfam" id="PF00293">
    <property type="entry name" value="NUDIX"/>
    <property type="match status" value="1"/>
</dbReference>
<evidence type="ECO:0000256" key="1">
    <source>
        <dbReference type="ARBA" id="ARBA00001946"/>
    </source>
</evidence>
<evidence type="ECO:0000313" key="5">
    <source>
        <dbReference type="EMBL" id="QDV51741.1"/>
    </source>
</evidence>
<keyword evidence="2 3" id="KW-0378">Hydrolase</keyword>
<dbReference type="SUPFAM" id="SSF55811">
    <property type="entry name" value="Nudix"/>
    <property type="match status" value="1"/>
</dbReference>
<dbReference type="RefSeq" id="WP_145311135.1">
    <property type="nucleotide sequence ID" value="NZ_CP037452.1"/>
</dbReference>
<evidence type="ECO:0000313" key="6">
    <source>
        <dbReference type="Proteomes" id="UP000318313"/>
    </source>
</evidence>
<gene>
    <name evidence="5" type="ORF">Enr17x_37990</name>
</gene>
<feature type="domain" description="Nudix hydrolase" evidence="4">
    <location>
        <begin position="2"/>
        <end position="152"/>
    </location>
</feature>
<dbReference type="PANTHER" id="PTHR43046:SF14">
    <property type="entry name" value="MUTT_NUDIX FAMILY PROTEIN"/>
    <property type="match status" value="1"/>
</dbReference>
<dbReference type="Gene3D" id="3.90.79.10">
    <property type="entry name" value="Nucleoside Triphosphate Pyrophosphohydrolase"/>
    <property type="match status" value="1"/>
</dbReference>
<dbReference type="PANTHER" id="PTHR43046">
    <property type="entry name" value="GDP-MANNOSE MANNOSYL HYDROLASE"/>
    <property type="match status" value="1"/>
</dbReference>
<dbReference type="EMBL" id="CP037452">
    <property type="protein sequence ID" value="QDV51741.1"/>
    <property type="molecule type" value="Genomic_DNA"/>
</dbReference>
<name>A0A518IF65_9PLAN</name>
<evidence type="ECO:0000256" key="2">
    <source>
        <dbReference type="ARBA" id="ARBA00022801"/>
    </source>
</evidence>
<dbReference type="InterPro" id="IPR000086">
    <property type="entry name" value="NUDIX_hydrolase_dom"/>
</dbReference>
<evidence type="ECO:0000256" key="3">
    <source>
        <dbReference type="RuleBase" id="RU003476"/>
    </source>
</evidence>
<dbReference type="InterPro" id="IPR015797">
    <property type="entry name" value="NUDIX_hydrolase-like_dom_sf"/>
</dbReference>
<evidence type="ECO:0000259" key="4">
    <source>
        <dbReference type="PROSITE" id="PS51462"/>
    </source>
</evidence>
<dbReference type="OrthoDB" id="1188001at2"/>
<dbReference type="InterPro" id="IPR020084">
    <property type="entry name" value="NUDIX_hydrolase_CS"/>
</dbReference>
<accession>A0A518IF65</accession>
<dbReference type="PRINTS" id="PR00502">
    <property type="entry name" value="NUDIXFAMILY"/>
</dbReference>
<protein>
    <recommendedName>
        <fullName evidence="4">Nudix hydrolase domain-containing protein</fullName>
    </recommendedName>
</protein>
<dbReference type="PROSITE" id="PS00893">
    <property type="entry name" value="NUDIX_BOX"/>
    <property type="match status" value="1"/>
</dbReference>
<organism evidence="5 6">
    <name type="scientific">Gimesia fumaroli</name>
    <dbReference type="NCBI Taxonomy" id="2527976"/>
    <lineage>
        <taxon>Bacteria</taxon>
        <taxon>Pseudomonadati</taxon>
        <taxon>Planctomycetota</taxon>
        <taxon>Planctomycetia</taxon>
        <taxon>Planctomycetales</taxon>
        <taxon>Planctomycetaceae</taxon>
        <taxon>Gimesia</taxon>
    </lineage>
</organism>